<protein>
    <submittedName>
        <fullName evidence="1">Olfactory receptor 2Y1</fullName>
    </submittedName>
</protein>
<sequence length="45" mass="5187">MASPSRLECLVGLSCYRNTQNLHSYIFREGRFYPLFFPCSAAIIN</sequence>
<dbReference type="EMBL" id="JRRC01439130">
    <property type="protein sequence ID" value="KHG05868.1"/>
    <property type="molecule type" value="Genomic_DNA"/>
</dbReference>
<gene>
    <name evidence="1" type="ORF">F383_32427</name>
</gene>
<evidence type="ECO:0000313" key="2">
    <source>
        <dbReference type="Proteomes" id="UP000032142"/>
    </source>
</evidence>
<accession>A0A0B0MUV4</accession>
<name>A0A0B0MUV4_GOSAR</name>
<keyword evidence="1" id="KW-0675">Receptor</keyword>
<reference evidence="2" key="1">
    <citation type="submission" date="2014-09" db="EMBL/GenBank/DDBJ databases">
        <authorList>
            <person name="Mudge J."/>
            <person name="Ramaraj T."/>
            <person name="Lindquist I.E."/>
            <person name="Bharti A.K."/>
            <person name="Sundararajan A."/>
            <person name="Cameron C.T."/>
            <person name="Woodward J.E."/>
            <person name="May G.D."/>
            <person name="Brubaker C."/>
            <person name="Broadhvest J."/>
            <person name="Wilkins T.A."/>
        </authorList>
    </citation>
    <scope>NUCLEOTIDE SEQUENCE</scope>
    <source>
        <strain evidence="2">cv. AKA8401</strain>
    </source>
</reference>
<evidence type="ECO:0000313" key="1">
    <source>
        <dbReference type="EMBL" id="KHG05868.1"/>
    </source>
</evidence>
<keyword evidence="2" id="KW-1185">Reference proteome</keyword>
<dbReference type="AlphaFoldDB" id="A0A0B0MUV4"/>
<proteinExistence type="predicted"/>
<dbReference type="Proteomes" id="UP000032142">
    <property type="component" value="Unassembled WGS sequence"/>
</dbReference>
<comment type="caution">
    <text evidence="1">The sequence shown here is derived from an EMBL/GenBank/DDBJ whole genome shotgun (WGS) entry which is preliminary data.</text>
</comment>
<organism evidence="1 2">
    <name type="scientific">Gossypium arboreum</name>
    <name type="common">Tree cotton</name>
    <name type="synonym">Gossypium nanking</name>
    <dbReference type="NCBI Taxonomy" id="29729"/>
    <lineage>
        <taxon>Eukaryota</taxon>
        <taxon>Viridiplantae</taxon>
        <taxon>Streptophyta</taxon>
        <taxon>Embryophyta</taxon>
        <taxon>Tracheophyta</taxon>
        <taxon>Spermatophyta</taxon>
        <taxon>Magnoliopsida</taxon>
        <taxon>eudicotyledons</taxon>
        <taxon>Gunneridae</taxon>
        <taxon>Pentapetalae</taxon>
        <taxon>rosids</taxon>
        <taxon>malvids</taxon>
        <taxon>Malvales</taxon>
        <taxon>Malvaceae</taxon>
        <taxon>Malvoideae</taxon>
        <taxon>Gossypium</taxon>
    </lineage>
</organism>